<keyword evidence="4" id="KW-0274">FAD</keyword>
<comment type="cofactor">
    <cofactor evidence="1">
        <name>FAD</name>
        <dbReference type="ChEBI" id="CHEBI:57692"/>
    </cofactor>
</comment>
<dbReference type="InterPro" id="IPR046373">
    <property type="entry name" value="Acyl-CoA_Oxase/DH_mid-dom_sf"/>
</dbReference>
<evidence type="ECO:0000256" key="3">
    <source>
        <dbReference type="ARBA" id="ARBA00022630"/>
    </source>
</evidence>
<dbReference type="Gene3D" id="2.40.110.10">
    <property type="entry name" value="Butyryl-CoA Dehydrogenase, subunit A, domain 2"/>
    <property type="match status" value="1"/>
</dbReference>
<evidence type="ECO:0000259" key="7">
    <source>
        <dbReference type="Pfam" id="PF02771"/>
    </source>
</evidence>
<evidence type="ECO:0000256" key="4">
    <source>
        <dbReference type="ARBA" id="ARBA00022827"/>
    </source>
</evidence>
<feature type="domain" description="Acyl-CoA dehydrogenase/oxidase N-terminal" evidence="7">
    <location>
        <begin position="18"/>
        <end position="98"/>
    </location>
</feature>
<dbReference type="GO" id="GO:0050660">
    <property type="term" value="F:flavin adenine dinucleotide binding"/>
    <property type="evidence" value="ECO:0007669"/>
    <property type="project" value="InterPro"/>
</dbReference>
<evidence type="ECO:0000259" key="6">
    <source>
        <dbReference type="Pfam" id="PF00441"/>
    </source>
</evidence>
<reference evidence="8 9" key="1">
    <citation type="submission" date="2017-03" db="EMBL/GenBank/DDBJ databases">
        <title>Genome sequence of Sphingomonas mucosissima DSM 17494.</title>
        <authorList>
            <person name="Poehlein A."/>
            <person name="Wuebbeler J.H."/>
            <person name="Steinbuechel A."/>
            <person name="Daniel R."/>
        </authorList>
    </citation>
    <scope>NUCLEOTIDE SEQUENCE [LARGE SCALE GENOMIC DNA]</scope>
    <source>
        <strain evidence="8 9">DSM 17494</strain>
    </source>
</reference>
<dbReference type="Pfam" id="PF00441">
    <property type="entry name" value="Acyl-CoA_dh_1"/>
    <property type="match status" value="1"/>
</dbReference>
<keyword evidence="3" id="KW-0285">Flavoprotein</keyword>
<dbReference type="RefSeq" id="WP_211275812.1">
    <property type="nucleotide sequence ID" value="NZ_NBBJ01000005.1"/>
</dbReference>
<dbReference type="SUPFAM" id="SSF56645">
    <property type="entry name" value="Acyl-CoA dehydrogenase NM domain-like"/>
    <property type="match status" value="1"/>
</dbReference>
<proteinExistence type="inferred from homology"/>
<sequence>MTDTLVRPSASPTMLDADDRAALVDSVRRLLADRCAEADVRRIMDSESGHDPALWQALGELGVIGLVAPEAAGGAGLGPIELGLVMEEAGAVLLPAPLISAAIAATLAPDLPGLVDGSRIAAVAFVGCHDWTGRSDVRLDGDRLTGTARFVPDAAIADVIIVASDEGVFAVEHSDVAVTPLPVFDRTRRMADVSFRGPATRIGGTSRIKAARDLGIVALAGEQAGGARRMLEITVAYATDRHQFGRAIGSFQAIKHMAADLLLESESATSAARDAARQLAEATPTADAAIALAAFACADAFVRVAKDGIQMHGGIAFTWEHPAHLYLRRARSGAQLFGDSNLWRENYITALEAQA</sequence>
<dbReference type="InterPro" id="IPR036250">
    <property type="entry name" value="AcylCo_DH-like_C"/>
</dbReference>
<accession>A0A245ZFQ1</accession>
<dbReference type="Gene3D" id="1.10.540.10">
    <property type="entry name" value="Acyl-CoA dehydrogenase/oxidase, N-terminal domain"/>
    <property type="match status" value="1"/>
</dbReference>
<protein>
    <submittedName>
        <fullName evidence="8">Putative acyl-CoA dehydrogenase</fullName>
        <ecNumber evidence="8">1.3.99.-</ecNumber>
    </submittedName>
</protein>
<dbReference type="EC" id="1.3.99.-" evidence="8"/>
<evidence type="ECO:0000256" key="5">
    <source>
        <dbReference type="ARBA" id="ARBA00023002"/>
    </source>
</evidence>
<feature type="domain" description="Acyl-CoA dehydrogenase/oxidase C-terminal" evidence="6">
    <location>
        <begin position="217"/>
        <end position="345"/>
    </location>
</feature>
<dbReference type="InterPro" id="IPR013786">
    <property type="entry name" value="AcylCoA_DH/ox_N"/>
</dbReference>
<dbReference type="PANTHER" id="PTHR43884">
    <property type="entry name" value="ACYL-COA DEHYDROGENASE"/>
    <property type="match status" value="1"/>
</dbReference>
<dbReference type="Pfam" id="PF02771">
    <property type="entry name" value="Acyl-CoA_dh_N"/>
    <property type="match status" value="1"/>
</dbReference>
<name>A0A245ZFQ1_9SPHN</name>
<dbReference type="InterPro" id="IPR009100">
    <property type="entry name" value="AcylCoA_DH/oxidase_NM_dom_sf"/>
</dbReference>
<evidence type="ECO:0000256" key="1">
    <source>
        <dbReference type="ARBA" id="ARBA00001974"/>
    </source>
</evidence>
<dbReference type="InterPro" id="IPR009075">
    <property type="entry name" value="AcylCo_DH/oxidase_C"/>
</dbReference>
<keyword evidence="9" id="KW-1185">Reference proteome</keyword>
<gene>
    <name evidence="8" type="primary">fadE</name>
    <name evidence="8" type="ORF">SPMU_28410</name>
</gene>
<comment type="caution">
    <text evidence="8">The sequence shown here is derived from an EMBL/GenBank/DDBJ whole genome shotgun (WGS) entry which is preliminary data.</text>
</comment>
<comment type="similarity">
    <text evidence="2">Belongs to the acyl-CoA dehydrogenase family.</text>
</comment>
<dbReference type="Gene3D" id="1.20.140.10">
    <property type="entry name" value="Butyryl-CoA Dehydrogenase, subunit A, domain 3"/>
    <property type="match status" value="1"/>
</dbReference>
<evidence type="ECO:0000313" key="9">
    <source>
        <dbReference type="Proteomes" id="UP000197783"/>
    </source>
</evidence>
<dbReference type="Proteomes" id="UP000197783">
    <property type="component" value="Unassembled WGS sequence"/>
</dbReference>
<evidence type="ECO:0000256" key="2">
    <source>
        <dbReference type="ARBA" id="ARBA00009347"/>
    </source>
</evidence>
<dbReference type="GO" id="GO:0003995">
    <property type="term" value="F:acyl-CoA dehydrogenase activity"/>
    <property type="evidence" value="ECO:0007669"/>
    <property type="project" value="TreeGrafter"/>
</dbReference>
<dbReference type="EMBL" id="NBBJ01000005">
    <property type="protein sequence ID" value="OWK28580.1"/>
    <property type="molecule type" value="Genomic_DNA"/>
</dbReference>
<dbReference type="SUPFAM" id="SSF47203">
    <property type="entry name" value="Acyl-CoA dehydrogenase C-terminal domain-like"/>
    <property type="match status" value="1"/>
</dbReference>
<keyword evidence="5 8" id="KW-0560">Oxidoreductase</keyword>
<organism evidence="8 9">
    <name type="scientific">Sphingomonas mucosissima</name>
    <dbReference type="NCBI Taxonomy" id="370959"/>
    <lineage>
        <taxon>Bacteria</taxon>
        <taxon>Pseudomonadati</taxon>
        <taxon>Pseudomonadota</taxon>
        <taxon>Alphaproteobacteria</taxon>
        <taxon>Sphingomonadales</taxon>
        <taxon>Sphingomonadaceae</taxon>
        <taxon>Sphingomonas</taxon>
    </lineage>
</organism>
<dbReference type="AlphaFoldDB" id="A0A245ZFQ1"/>
<dbReference type="InterPro" id="IPR037069">
    <property type="entry name" value="AcylCoA_DH/ox_N_sf"/>
</dbReference>
<dbReference type="PANTHER" id="PTHR43884:SF20">
    <property type="entry name" value="ACYL-COA DEHYDROGENASE FADE28"/>
    <property type="match status" value="1"/>
</dbReference>
<evidence type="ECO:0000313" key="8">
    <source>
        <dbReference type="EMBL" id="OWK28580.1"/>
    </source>
</evidence>